<organism evidence="1 2">
    <name type="scientific">Aristolochia fimbriata</name>
    <name type="common">White veined hardy Dutchman's pipe vine</name>
    <dbReference type="NCBI Taxonomy" id="158543"/>
    <lineage>
        <taxon>Eukaryota</taxon>
        <taxon>Viridiplantae</taxon>
        <taxon>Streptophyta</taxon>
        <taxon>Embryophyta</taxon>
        <taxon>Tracheophyta</taxon>
        <taxon>Spermatophyta</taxon>
        <taxon>Magnoliopsida</taxon>
        <taxon>Magnoliidae</taxon>
        <taxon>Piperales</taxon>
        <taxon>Aristolochiaceae</taxon>
        <taxon>Aristolochia</taxon>
    </lineage>
</organism>
<accession>A0AAV7E7R3</accession>
<dbReference type="SUPFAM" id="SSF117281">
    <property type="entry name" value="Kelch motif"/>
    <property type="match status" value="1"/>
</dbReference>
<proteinExistence type="predicted"/>
<keyword evidence="2" id="KW-1185">Reference proteome</keyword>
<dbReference type="AlphaFoldDB" id="A0AAV7E7R3"/>
<dbReference type="PANTHER" id="PTHR31672:SF2">
    <property type="entry name" value="F-BOX DOMAIN-CONTAINING PROTEIN"/>
    <property type="match status" value="1"/>
</dbReference>
<sequence>MENLYFSKTHLWAVVILAPELSDVHLLRSFTGDSECDECDERCASIEQVPHTDLYFVLFADFVRHHIAAAYNPIEDNWILLPLSLGSSSHPTTCCKIQCALISDGALVLAGHGNGSMVVANLFTKNYKSIPPMIPSMTVQPYALAIIDLHSSFKVIAVSNADRVYSQMYDSETNCWKITGIYRGRFALFGSSVYLDGFLFCLTHGPEKLLSYELSSGLWGLVNVAIPNLACSQLLLHQKALVLVGGIEEVGVMKRIGIWELNDEKHWRLICFMPDHLFSKLGHGNFTHFHVVDRQGKICFCRRGSALVLMYDLSQKVWWWLPPCPLGGWWGMNSWFGHAVEPRIDVLI</sequence>
<protein>
    <recommendedName>
        <fullName evidence="3">F-box/kelch-repeat protein</fullName>
    </recommendedName>
</protein>
<dbReference type="Proteomes" id="UP000825729">
    <property type="component" value="Unassembled WGS sequence"/>
</dbReference>
<evidence type="ECO:0008006" key="3">
    <source>
        <dbReference type="Google" id="ProtNLM"/>
    </source>
</evidence>
<reference evidence="1 2" key="1">
    <citation type="submission" date="2021-07" db="EMBL/GenBank/DDBJ databases">
        <title>The Aristolochia fimbriata genome: insights into angiosperm evolution, floral development and chemical biosynthesis.</title>
        <authorList>
            <person name="Jiao Y."/>
        </authorList>
    </citation>
    <scope>NUCLEOTIDE SEQUENCE [LARGE SCALE GENOMIC DNA]</scope>
    <source>
        <strain evidence="1">IBCAS-2021</strain>
        <tissue evidence="1">Leaf</tissue>
    </source>
</reference>
<dbReference type="EMBL" id="JAINDJ010000006">
    <property type="protein sequence ID" value="KAG9444130.1"/>
    <property type="molecule type" value="Genomic_DNA"/>
</dbReference>
<dbReference type="InterPro" id="IPR050796">
    <property type="entry name" value="SCF_F-box_component"/>
</dbReference>
<evidence type="ECO:0000313" key="2">
    <source>
        <dbReference type="Proteomes" id="UP000825729"/>
    </source>
</evidence>
<name>A0AAV7E7R3_ARIFI</name>
<dbReference type="InterPro" id="IPR015915">
    <property type="entry name" value="Kelch-typ_b-propeller"/>
</dbReference>
<gene>
    <name evidence="1" type="ORF">H6P81_015470</name>
</gene>
<comment type="caution">
    <text evidence="1">The sequence shown here is derived from an EMBL/GenBank/DDBJ whole genome shotgun (WGS) entry which is preliminary data.</text>
</comment>
<evidence type="ECO:0000313" key="1">
    <source>
        <dbReference type="EMBL" id="KAG9444130.1"/>
    </source>
</evidence>
<dbReference type="PANTHER" id="PTHR31672">
    <property type="entry name" value="BNACNNG10540D PROTEIN"/>
    <property type="match status" value="1"/>
</dbReference>